<organism evidence="12 13">
    <name type="scientific">Agromyces albus</name>
    <dbReference type="NCBI Taxonomy" id="205332"/>
    <lineage>
        <taxon>Bacteria</taxon>
        <taxon>Bacillati</taxon>
        <taxon>Actinomycetota</taxon>
        <taxon>Actinomycetes</taxon>
        <taxon>Micrococcales</taxon>
        <taxon>Microbacteriaceae</taxon>
        <taxon>Agromyces</taxon>
    </lineage>
</organism>
<feature type="transmembrane region" description="Helical" evidence="9">
    <location>
        <begin position="85"/>
        <end position="104"/>
    </location>
</feature>
<comment type="subcellular location">
    <subcellularLocation>
        <location evidence="1">Cell membrane</location>
        <topology evidence="1">Multi-pass membrane protein</topology>
    </subcellularLocation>
</comment>
<dbReference type="InterPro" id="IPR002656">
    <property type="entry name" value="Acyl_transf_3_dom"/>
</dbReference>
<feature type="transmembrane region" description="Helical" evidence="9">
    <location>
        <begin position="427"/>
        <end position="446"/>
    </location>
</feature>
<proteinExistence type="predicted"/>
<feature type="region of interest" description="Disordered" evidence="8">
    <location>
        <begin position="451"/>
        <end position="477"/>
    </location>
</feature>
<sequence length="760" mass="80559">MARRRGGERSLNFVASACDPWWIRLRATAGGLAWRTLRDVEGVHVRAERSTGRAFRPDLQGLRAIAVLLVLVYHTGVAVLPGGYIGVDVFFVISGFLITGHLLTALAERRGIDFADFFARRARRILPAALVVAAATVAAGIVITPPLEQPRLLGDAIAAVLFVPNVRFAVEGADYLAEDEPSVFQHYWSLGVEEQFYLVWPALLALGFLLLRRAGRRHRRRTSPGRTDAETASFVVAFVAVLVIVSSLAVCLAQSQAAPSWAFFGLPARAWEFAAGGLLAALLRRRPAWLDGGLGAAAGWVGIASIMAAALAFNGNLGYPGIWAAIPVAGAVLAIAGGDANHAASPRAVLGSRPFVFVGAISYSLYLVHWPMQALPQSTLVTGGDVPVPVRLLLAAASVPLAWVMYRMVEVPFRRPRGRIARRPARAIAAGLAASAALAVVCLTAAQVGPARAVGPPDPPTARSEVPELAPSPAATGPVPVDLMPSLAAAEHDLPSIYETGCELGRLSTDPSGCSAGSLGPRVATFGDSHTAHWVPAFEELAVRGLIRLSNHSKSSCPSVDIPATFRGSEDYPECDRWRTAVLERLRADPPDVVVLANYAGNEFAVPDGEVAERWREGLERTIRLLPEETLVVVIAETPDLGFNPATCLSVHRDDLSPCAPQRTDALAGKIGEAELAATAAAGARLIDLSGWFCDASACPPVSGNVLVYRDSHHVTATFARAMADVIGAELGVLPTRRTAAGLPQSEQPRPARIILLPDT</sequence>
<keyword evidence="5 9" id="KW-1133">Transmembrane helix</keyword>
<dbReference type="GO" id="GO:0005886">
    <property type="term" value="C:plasma membrane"/>
    <property type="evidence" value="ECO:0007669"/>
    <property type="project" value="UniProtKB-SubCell"/>
</dbReference>
<dbReference type="Proteomes" id="UP000293865">
    <property type="component" value="Unassembled WGS sequence"/>
</dbReference>
<protein>
    <submittedName>
        <fullName evidence="12">Acyltransferase</fullName>
    </submittedName>
</protein>
<evidence type="ECO:0000256" key="9">
    <source>
        <dbReference type="SAM" id="Phobius"/>
    </source>
</evidence>
<dbReference type="GO" id="GO:0016747">
    <property type="term" value="F:acyltransferase activity, transferring groups other than amino-acyl groups"/>
    <property type="evidence" value="ECO:0007669"/>
    <property type="project" value="InterPro"/>
</dbReference>
<dbReference type="OrthoDB" id="3404679at2"/>
<keyword evidence="2" id="KW-1003">Cell membrane</keyword>
<evidence type="ECO:0000313" key="13">
    <source>
        <dbReference type="Proteomes" id="UP000293865"/>
    </source>
</evidence>
<keyword evidence="13" id="KW-1185">Reference proteome</keyword>
<accession>A0A4Q2KT86</accession>
<evidence type="ECO:0000256" key="4">
    <source>
        <dbReference type="ARBA" id="ARBA00022692"/>
    </source>
</evidence>
<evidence type="ECO:0000256" key="1">
    <source>
        <dbReference type="ARBA" id="ARBA00004651"/>
    </source>
</evidence>
<dbReference type="Gene3D" id="3.40.50.1110">
    <property type="entry name" value="SGNH hydrolase"/>
    <property type="match status" value="1"/>
</dbReference>
<feature type="transmembrane region" description="Helical" evidence="9">
    <location>
        <begin position="232"/>
        <end position="255"/>
    </location>
</feature>
<feature type="transmembrane region" description="Helical" evidence="9">
    <location>
        <begin position="195"/>
        <end position="211"/>
    </location>
</feature>
<evidence type="ECO:0000259" key="10">
    <source>
        <dbReference type="Pfam" id="PF01757"/>
    </source>
</evidence>
<evidence type="ECO:0000256" key="3">
    <source>
        <dbReference type="ARBA" id="ARBA00022679"/>
    </source>
</evidence>
<evidence type="ECO:0000256" key="8">
    <source>
        <dbReference type="SAM" id="MobiDB-lite"/>
    </source>
</evidence>
<keyword evidence="3 12" id="KW-0808">Transferase</keyword>
<feature type="transmembrane region" description="Helical" evidence="9">
    <location>
        <begin position="61"/>
        <end position="79"/>
    </location>
</feature>
<feature type="domain" description="SGNH" evidence="11">
    <location>
        <begin position="512"/>
        <end position="727"/>
    </location>
</feature>
<keyword evidence="7 12" id="KW-0012">Acyltransferase</keyword>
<feature type="transmembrane region" description="Helical" evidence="9">
    <location>
        <begin position="125"/>
        <end position="143"/>
    </location>
</feature>
<gene>
    <name evidence="12" type="ORF">ESP51_16485</name>
</gene>
<evidence type="ECO:0000256" key="2">
    <source>
        <dbReference type="ARBA" id="ARBA00022475"/>
    </source>
</evidence>
<feature type="transmembrane region" description="Helical" evidence="9">
    <location>
        <begin position="261"/>
        <end position="282"/>
    </location>
</feature>
<feature type="domain" description="Acyltransferase 3" evidence="10">
    <location>
        <begin position="58"/>
        <end position="407"/>
    </location>
</feature>
<evidence type="ECO:0000256" key="5">
    <source>
        <dbReference type="ARBA" id="ARBA00022989"/>
    </source>
</evidence>
<dbReference type="InterPro" id="IPR050879">
    <property type="entry name" value="Acyltransferase_3"/>
</dbReference>
<dbReference type="InterPro" id="IPR036514">
    <property type="entry name" value="SGNH_hydro_sf"/>
</dbReference>
<dbReference type="PANTHER" id="PTHR23028:SF53">
    <property type="entry name" value="ACYL_TRANSF_3 DOMAIN-CONTAINING PROTEIN"/>
    <property type="match status" value="1"/>
</dbReference>
<feature type="transmembrane region" description="Helical" evidence="9">
    <location>
        <begin position="350"/>
        <end position="368"/>
    </location>
</feature>
<evidence type="ECO:0000259" key="11">
    <source>
        <dbReference type="Pfam" id="PF19040"/>
    </source>
</evidence>
<dbReference type="GO" id="GO:0009103">
    <property type="term" value="P:lipopolysaccharide biosynthetic process"/>
    <property type="evidence" value="ECO:0007669"/>
    <property type="project" value="TreeGrafter"/>
</dbReference>
<keyword evidence="6 9" id="KW-0472">Membrane</keyword>
<dbReference type="PANTHER" id="PTHR23028">
    <property type="entry name" value="ACETYLTRANSFERASE"/>
    <property type="match status" value="1"/>
</dbReference>
<name>A0A4Q2KT86_9MICO</name>
<evidence type="ECO:0000256" key="7">
    <source>
        <dbReference type="ARBA" id="ARBA00023315"/>
    </source>
</evidence>
<dbReference type="Pfam" id="PF19040">
    <property type="entry name" value="SGNH"/>
    <property type="match status" value="1"/>
</dbReference>
<comment type="caution">
    <text evidence="12">The sequence shown here is derived from an EMBL/GenBank/DDBJ whole genome shotgun (WGS) entry which is preliminary data.</text>
</comment>
<dbReference type="SUPFAM" id="SSF52266">
    <property type="entry name" value="SGNH hydrolase"/>
    <property type="match status" value="1"/>
</dbReference>
<keyword evidence="4 9" id="KW-0812">Transmembrane</keyword>
<feature type="transmembrane region" description="Helical" evidence="9">
    <location>
        <begin position="388"/>
        <end position="406"/>
    </location>
</feature>
<dbReference type="AlphaFoldDB" id="A0A4Q2KT86"/>
<dbReference type="EMBL" id="SDPN01000040">
    <property type="protein sequence ID" value="RXZ67740.1"/>
    <property type="molecule type" value="Genomic_DNA"/>
</dbReference>
<reference evidence="12 13" key="1">
    <citation type="submission" date="2019-01" db="EMBL/GenBank/DDBJ databases">
        <title>Agromyces.</title>
        <authorList>
            <person name="Li J."/>
        </authorList>
    </citation>
    <scope>NUCLEOTIDE SEQUENCE [LARGE SCALE GENOMIC DNA]</scope>
    <source>
        <strain evidence="12 13">DSM 15934</strain>
    </source>
</reference>
<feature type="transmembrane region" description="Helical" evidence="9">
    <location>
        <begin position="294"/>
        <end position="313"/>
    </location>
</feature>
<dbReference type="Pfam" id="PF01757">
    <property type="entry name" value="Acyl_transf_3"/>
    <property type="match status" value="1"/>
</dbReference>
<evidence type="ECO:0000256" key="6">
    <source>
        <dbReference type="ARBA" id="ARBA00023136"/>
    </source>
</evidence>
<dbReference type="InterPro" id="IPR043968">
    <property type="entry name" value="SGNH"/>
</dbReference>
<evidence type="ECO:0000313" key="12">
    <source>
        <dbReference type="EMBL" id="RXZ67740.1"/>
    </source>
</evidence>
<feature type="transmembrane region" description="Helical" evidence="9">
    <location>
        <begin position="319"/>
        <end position="338"/>
    </location>
</feature>